<evidence type="ECO:0000313" key="4">
    <source>
        <dbReference type="Proteomes" id="UP001190700"/>
    </source>
</evidence>
<proteinExistence type="predicted"/>
<evidence type="ECO:0000256" key="2">
    <source>
        <dbReference type="SAM" id="MobiDB-lite"/>
    </source>
</evidence>
<comment type="caution">
    <text evidence="3">The sequence shown here is derived from an EMBL/GenBank/DDBJ whole genome shotgun (WGS) entry which is preliminary data.</text>
</comment>
<dbReference type="Proteomes" id="UP001190700">
    <property type="component" value="Unassembled WGS sequence"/>
</dbReference>
<evidence type="ECO:0000256" key="1">
    <source>
        <dbReference type="SAM" id="Coils"/>
    </source>
</evidence>
<dbReference type="AlphaFoldDB" id="A0AAE0KVU5"/>
<protein>
    <submittedName>
        <fullName evidence="3">Uncharacterized protein</fullName>
    </submittedName>
</protein>
<dbReference type="EMBL" id="LGRX02016038">
    <property type="protein sequence ID" value="KAK3262653.1"/>
    <property type="molecule type" value="Genomic_DNA"/>
</dbReference>
<evidence type="ECO:0000313" key="3">
    <source>
        <dbReference type="EMBL" id="KAK3262653.1"/>
    </source>
</evidence>
<feature type="region of interest" description="Disordered" evidence="2">
    <location>
        <begin position="1"/>
        <end position="27"/>
    </location>
</feature>
<keyword evidence="4" id="KW-1185">Reference proteome</keyword>
<accession>A0AAE0KVU5</accession>
<gene>
    <name evidence="3" type="ORF">CYMTET_28502</name>
</gene>
<reference evidence="3 4" key="1">
    <citation type="journal article" date="2015" name="Genome Biol. Evol.">
        <title>Comparative Genomics of a Bacterivorous Green Alga Reveals Evolutionary Causalities and Consequences of Phago-Mixotrophic Mode of Nutrition.</title>
        <authorList>
            <person name="Burns J.A."/>
            <person name="Paasch A."/>
            <person name="Narechania A."/>
            <person name="Kim E."/>
        </authorList>
    </citation>
    <scope>NUCLEOTIDE SEQUENCE [LARGE SCALE GENOMIC DNA]</scope>
    <source>
        <strain evidence="3 4">PLY_AMNH</strain>
    </source>
</reference>
<organism evidence="3 4">
    <name type="scientific">Cymbomonas tetramitiformis</name>
    <dbReference type="NCBI Taxonomy" id="36881"/>
    <lineage>
        <taxon>Eukaryota</taxon>
        <taxon>Viridiplantae</taxon>
        <taxon>Chlorophyta</taxon>
        <taxon>Pyramimonadophyceae</taxon>
        <taxon>Pyramimonadales</taxon>
        <taxon>Pyramimonadaceae</taxon>
        <taxon>Cymbomonas</taxon>
    </lineage>
</organism>
<feature type="compositionally biased region" description="Basic and acidic residues" evidence="2">
    <location>
        <begin position="13"/>
        <end position="27"/>
    </location>
</feature>
<keyword evidence="1" id="KW-0175">Coiled coil</keyword>
<name>A0AAE0KVU5_9CHLO</name>
<feature type="coiled-coil region" evidence="1">
    <location>
        <begin position="30"/>
        <end position="110"/>
    </location>
</feature>
<sequence>MSAARDALVSRLGEAEGRTEASEERTAYCERELQQQLERHAEELDIRDQEVVRAQAAMKRLEKEMALAARAHEAAAAAAEENVCSAQSKQAVAMERAEELQEEMQRMSRISAAQPTKSAKPANAFGLSSLELDTLNLKVVSERLPRDVEAVSAERYACNMTSKDTAEDAATWLWRISTSLRIYGPS</sequence>